<proteinExistence type="predicted"/>
<evidence type="ECO:0000313" key="2">
    <source>
        <dbReference type="EMBL" id="KIJ57729.1"/>
    </source>
</evidence>
<feature type="region of interest" description="Disordered" evidence="1">
    <location>
        <begin position="399"/>
        <end position="429"/>
    </location>
</feature>
<dbReference type="Proteomes" id="UP000053820">
    <property type="component" value="Unassembled WGS sequence"/>
</dbReference>
<feature type="compositionally biased region" description="Polar residues" evidence="1">
    <location>
        <begin position="123"/>
        <end position="133"/>
    </location>
</feature>
<feature type="compositionally biased region" description="Polar residues" evidence="1">
    <location>
        <begin position="11"/>
        <end position="22"/>
    </location>
</feature>
<feature type="compositionally biased region" description="Polar residues" evidence="1">
    <location>
        <begin position="399"/>
        <end position="419"/>
    </location>
</feature>
<feature type="non-terminal residue" evidence="2">
    <location>
        <position position="1"/>
    </location>
</feature>
<dbReference type="EMBL" id="KN840151">
    <property type="protein sequence ID" value="KIJ57729.1"/>
    <property type="molecule type" value="Genomic_DNA"/>
</dbReference>
<keyword evidence="3" id="KW-1185">Reference proteome</keyword>
<evidence type="ECO:0008006" key="4">
    <source>
        <dbReference type="Google" id="ProtNLM"/>
    </source>
</evidence>
<sequence>GAFSFRLASPSGEQSGIRNSQQHISHSISLDYVANIRGIGQTGREATSSTTSDDTISSPSSFASELGDSPPFTPRRRNTSAPSRVQDGPRNRRSSSATTVVPGGNRFQLAPAVFTPPTATSAGLSYNTQAQHTPPSPSASAASAYGDPPPLYVPAPSPEPIPAPVPLVAPAPPSVLPTIFTTTMTTTESAKVIVLFNGDYSNNEEPTSWFQQFQLAVPSSWNDARKIERFQLQLAMGSYAEDWFNGLSSAELTSMTTLRTAFMKRWPPPPRPTWTRQIQKERVRELVLKEEEVGIWTENGRVGDYGQNIWAEKVQKLALMMGDTSGSLIEYALEGIPMLLKENLTCEYSTWAEFLTAIKSVSAERLKVGREKLADNRARDNALANLQHQLSQLSIRNQTPAARTSYRTPVVGQTGNPSTVVGPNGGRGVVPFRPPLTRTQILEKATALPQRPSNEAGRRQYESDVELWHRTHGNDAPSLERPYPIHPDTAMVGSGECFRCGRVTEPPHTGYACNSPNPVKPHETRWRQLVAGMLRRLTAPARPAPTPVQYVWPTQQYYTAAAPQVYMVAQHEDWTAGGVEPDYEQENHWEGEAENYPGLPPTVDQ</sequence>
<accession>A0A0C9UXG9</accession>
<feature type="region of interest" description="Disordered" evidence="1">
    <location>
        <begin position="41"/>
        <end position="111"/>
    </location>
</feature>
<gene>
    <name evidence="2" type="ORF">HYDPIDRAFT_34845</name>
</gene>
<feature type="region of interest" description="Disordered" evidence="1">
    <location>
        <begin position="123"/>
        <end position="145"/>
    </location>
</feature>
<organism evidence="2 3">
    <name type="scientific">Hydnomerulius pinastri MD-312</name>
    <dbReference type="NCBI Taxonomy" id="994086"/>
    <lineage>
        <taxon>Eukaryota</taxon>
        <taxon>Fungi</taxon>
        <taxon>Dikarya</taxon>
        <taxon>Basidiomycota</taxon>
        <taxon>Agaricomycotina</taxon>
        <taxon>Agaricomycetes</taxon>
        <taxon>Agaricomycetidae</taxon>
        <taxon>Boletales</taxon>
        <taxon>Boletales incertae sedis</taxon>
        <taxon>Leucogyrophana</taxon>
    </lineage>
</organism>
<name>A0A0C9UXG9_9AGAM</name>
<protein>
    <recommendedName>
        <fullName evidence="4">Retrotransposon gag domain-containing protein</fullName>
    </recommendedName>
</protein>
<feature type="compositionally biased region" description="Low complexity" evidence="1">
    <location>
        <begin position="47"/>
        <end position="61"/>
    </location>
</feature>
<evidence type="ECO:0000313" key="3">
    <source>
        <dbReference type="Proteomes" id="UP000053820"/>
    </source>
</evidence>
<evidence type="ECO:0000256" key="1">
    <source>
        <dbReference type="SAM" id="MobiDB-lite"/>
    </source>
</evidence>
<dbReference type="OrthoDB" id="2678560at2759"/>
<feature type="region of interest" description="Disordered" evidence="1">
    <location>
        <begin position="1"/>
        <end position="22"/>
    </location>
</feature>
<feature type="region of interest" description="Disordered" evidence="1">
    <location>
        <begin position="580"/>
        <end position="605"/>
    </location>
</feature>
<dbReference type="HOGENOM" id="CLU_037286_0_1_1"/>
<dbReference type="AlphaFoldDB" id="A0A0C9UXG9"/>
<reference evidence="2 3" key="1">
    <citation type="submission" date="2014-04" db="EMBL/GenBank/DDBJ databases">
        <title>Evolutionary Origins and Diversification of the Mycorrhizal Mutualists.</title>
        <authorList>
            <consortium name="DOE Joint Genome Institute"/>
            <consortium name="Mycorrhizal Genomics Consortium"/>
            <person name="Kohler A."/>
            <person name="Kuo A."/>
            <person name="Nagy L.G."/>
            <person name="Floudas D."/>
            <person name="Copeland A."/>
            <person name="Barry K.W."/>
            <person name="Cichocki N."/>
            <person name="Veneault-Fourrey C."/>
            <person name="LaButti K."/>
            <person name="Lindquist E.A."/>
            <person name="Lipzen A."/>
            <person name="Lundell T."/>
            <person name="Morin E."/>
            <person name="Murat C."/>
            <person name="Riley R."/>
            <person name="Ohm R."/>
            <person name="Sun H."/>
            <person name="Tunlid A."/>
            <person name="Henrissat B."/>
            <person name="Grigoriev I.V."/>
            <person name="Hibbett D.S."/>
            <person name="Martin F."/>
        </authorList>
    </citation>
    <scope>NUCLEOTIDE SEQUENCE [LARGE SCALE GENOMIC DNA]</scope>
    <source>
        <strain evidence="2 3">MD-312</strain>
    </source>
</reference>